<evidence type="ECO:0000313" key="5">
    <source>
        <dbReference type="RefSeq" id="XP_010254847.1"/>
    </source>
</evidence>
<keyword evidence="2" id="KW-0489">Methyltransferase</keyword>
<dbReference type="OMA" id="RQSACQT"/>
<dbReference type="FunCoup" id="A0A1U7ZZZ6">
    <property type="interactions" value="78"/>
</dbReference>
<dbReference type="STRING" id="4432.A0A1U7ZZZ6"/>
<dbReference type="GO" id="GO:0008168">
    <property type="term" value="F:methyltransferase activity"/>
    <property type="evidence" value="ECO:0007669"/>
    <property type="project" value="UniProtKB-KW"/>
</dbReference>
<dbReference type="Gene3D" id="3.40.50.150">
    <property type="entry name" value="Vaccinia Virus protein VP39"/>
    <property type="match status" value="1"/>
</dbReference>
<comment type="similarity">
    <text evidence="1">Belongs to the UPF0677 family.</text>
</comment>
<dbReference type="Pfam" id="PF04072">
    <property type="entry name" value="LCM"/>
    <property type="match status" value="1"/>
</dbReference>
<evidence type="ECO:0000256" key="3">
    <source>
        <dbReference type="ARBA" id="ARBA00022679"/>
    </source>
</evidence>
<dbReference type="Proteomes" id="UP000189703">
    <property type="component" value="Unplaced"/>
</dbReference>
<dbReference type="GeneID" id="104595691"/>
<dbReference type="InterPro" id="IPR029063">
    <property type="entry name" value="SAM-dependent_MTases_sf"/>
</dbReference>
<keyword evidence="3" id="KW-0808">Transferase</keyword>
<sequence>MSEQENGQLPEDDDAILPELKLPDLLLTDTVKALHASIENEWDSLQRSACQTAAGRALWNHVIQDPLAGVLAGETYLRSLHEKMRKDRLSNAREVSGVILAVRTLWFDSKLESTLNSFNGEAQVVLLGAGMDARAYRLTCLKESNVFEVDFPKLLQVKASLLQAATGSSNENQQSKMMAKTLTRVAADIRDDDWFEKLQRSGFMPEKNTIWILEGILYYLSHLNAMQVLKTIAANCTLTHTILLADFMNKSSTMIAHSTFHFYSDWPEHLLPSLGFSDVKLSQIGDPDAHFGLMNDPLNLFNKLRNLPRSLQTHPDDGTPCNRLYLVQASGSPDQISS</sequence>
<keyword evidence="4" id="KW-1185">Reference proteome</keyword>
<gene>
    <name evidence="5" type="primary">LOC104595691</name>
</gene>
<dbReference type="GO" id="GO:0032259">
    <property type="term" value="P:methylation"/>
    <property type="evidence" value="ECO:0007669"/>
    <property type="project" value="UniProtKB-KW"/>
</dbReference>
<organism evidence="4 5">
    <name type="scientific">Nelumbo nucifera</name>
    <name type="common">Sacred lotus</name>
    <dbReference type="NCBI Taxonomy" id="4432"/>
    <lineage>
        <taxon>Eukaryota</taxon>
        <taxon>Viridiplantae</taxon>
        <taxon>Streptophyta</taxon>
        <taxon>Embryophyta</taxon>
        <taxon>Tracheophyta</taxon>
        <taxon>Spermatophyta</taxon>
        <taxon>Magnoliopsida</taxon>
        <taxon>Proteales</taxon>
        <taxon>Nelumbonaceae</taxon>
        <taxon>Nelumbo</taxon>
    </lineage>
</organism>
<accession>A0A1U7ZZZ6</accession>
<dbReference type="SUPFAM" id="SSF53335">
    <property type="entry name" value="S-adenosyl-L-methionine-dependent methyltransferases"/>
    <property type="match status" value="1"/>
</dbReference>
<dbReference type="PANTHER" id="PTHR43619:SF8">
    <property type="entry name" value="LEUCINE CARBOXYL METHYLTRANSFERASE"/>
    <property type="match status" value="1"/>
</dbReference>
<dbReference type="InParanoid" id="A0A1U7ZZZ6"/>
<evidence type="ECO:0000256" key="1">
    <source>
        <dbReference type="ARBA" id="ARBA00008138"/>
    </source>
</evidence>
<dbReference type="RefSeq" id="XP_010254847.1">
    <property type="nucleotide sequence ID" value="XM_010256545.2"/>
</dbReference>
<protein>
    <submittedName>
        <fullName evidence="5">Uncharacterized protein LOC104595691</fullName>
    </submittedName>
</protein>
<evidence type="ECO:0000313" key="4">
    <source>
        <dbReference type="Proteomes" id="UP000189703"/>
    </source>
</evidence>
<dbReference type="InterPro" id="IPR011610">
    <property type="entry name" value="SAM_mthyl_Trfase_ML2640-like"/>
</dbReference>
<dbReference type="PANTHER" id="PTHR43619">
    <property type="entry name" value="S-ADENOSYL-L-METHIONINE-DEPENDENT METHYLTRANSFERASE YKTD-RELATED"/>
    <property type="match status" value="1"/>
</dbReference>
<dbReference type="KEGG" id="nnu:104595691"/>
<dbReference type="AlphaFoldDB" id="A0A1U7ZZZ6"/>
<dbReference type="InterPro" id="IPR007213">
    <property type="entry name" value="Ppm1/Ppm2/Tcmp"/>
</dbReference>
<name>A0A1U7ZZZ6_NELNU</name>
<dbReference type="OrthoDB" id="203237at2759"/>
<reference evidence="5" key="1">
    <citation type="submission" date="2025-08" db="UniProtKB">
        <authorList>
            <consortium name="RefSeq"/>
        </authorList>
    </citation>
    <scope>IDENTIFICATION</scope>
</reference>
<evidence type="ECO:0000256" key="2">
    <source>
        <dbReference type="ARBA" id="ARBA00022603"/>
    </source>
</evidence>
<proteinExistence type="inferred from homology"/>
<dbReference type="eggNOG" id="ENOG502QRNU">
    <property type="taxonomic scope" value="Eukaryota"/>
</dbReference>
<dbReference type="NCBIfam" id="TIGR00027">
    <property type="entry name" value="mthyl_TIGR00027"/>
    <property type="match status" value="1"/>
</dbReference>